<dbReference type="PRINTS" id="PR00420">
    <property type="entry name" value="RNGMNOXGNASE"/>
</dbReference>
<evidence type="ECO:0000313" key="4">
    <source>
        <dbReference type="Proteomes" id="UP000251211"/>
    </source>
</evidence>
<gene>
    <name evidence="3" type="primary">mhpA_1</name>
    <name evidence="3" type="ORF">NCTC13229_00269</name>
</gene>
<dbReference type="RefSeq" id="WP_112298281.1">
    <property type="nucleotide sequence ID" value="NZ_QTTP01000001.1"/>
</dbReference>
<dbReference type="AlphaFoldDB" id="A0AB38F546"/>
<evidence type="ECO:0000256" key="1">
    <source>
        <dbReference type="ARBA" id="ARBA00023002"/>
    </source>
</evidence>
<dbReference type="PANTHER" id="PTHR43476:SF3">
    <property type="entry name" value="FAD-BINDING MONOOXYGENASE"/>
    <property type="match status" value="1"/>
</dbReference>
<sequence length="544" mass="59571">MPDTTYDVAVIGYGPTGVTAANLLGMNGLRVLVIERDPNIYGRARAISTDEEVLRIWQQVGLADRLNVEMLPGKPVNFVDSHGKPFVRTAPVSRGAGHPPQQFIYQPAVEKALRSGVERFPNVELLLEHECLRVVQDGTGVQLMLADLTTDVFTRVRASYVIAADGGSSPTRGQLGIGFEGQTYEDRWVVIDTKVLQEWPGHDSLRFHCDPAQPTVDCPTPLGHHRWEYPVPTGADEEELVAHDAIWAVLEKQGITNTQVEILRAVVYSHHVRFADRWRVGRIFLAGDAAHVMPPWIGQGMSAGVRDAANLCWKLAAVVTGSLPEAVLDSYHIERMPHVREVTRRAVKTGNIITERRPAISALRNHGLRLATKVPAVNNWLRDSRWIPAAFYPEGFLATSPTTRLPGRGGTRAIGHQIPQPWVLDEKGERERLDDVLAGQWAILRAGSSEGTASWTAAGVPVLDILPAGAYAREGAIVDADDVLIDWIRGKSATVLAIRPDGFVYAAGGPDTGLARAPQGLDLHVSPVTVPTIDKFDHLPRRTK</sequence>
<protein>
    <submittedName>
        <fullName evidence="3">3-(3-hydroxyphenyl)propionate hydroxylase</fullName>
        <ecNumber evidence="3">1.14.13.-</ecNumber>
        <ecNumber evidence="3">1.14.13.127</ecNumber>
    </submittedName>
</protein>
<dbReference type="GO" id="GO:0008688">
    <property type="term" value="F:3-(3-hydroxyphenyl)propionate hydroxylase activity"/>
    <property type="evidence" value="ECO:0007669"/>
    <property type="project" value="UniProtKB-EC"/>
</dbReference>
<dbReference type="EC" id="1.14.13.127" evidence="3"/>
<dbReference type="GO" id="GO:0071949">
    <property type="term" value="F:FAD binding"/>
    <property type="evidence" value="ECO:0007669"/>
    <property type="project" value="InterPro"/>
</dbReference>
<comment type="caution">
    <text evidence="3">The sequence shown here is derived from an EMBL/GenBank/DDBJ whole genome shotgun (WGS) entry which is preliminary data.</text>
</comment>
<organism evidence="3 4">
    <name type="scientific">Rhodococcus wratislaviensis</name>
    <name type="common">Tsukamurella wratislaviensis</name>
    <dbReference type="NCBI Taxonomy" id="44752"/>
    <lineage>
        <taxon>Bacteria</taxon>
        <taxon>Bacillati</taxon>
        <taxon>Actinomycetota</taxon>
        <taxon>Actinomycetes</taxon>
        <taxon>Mycobacteriales</taxon>
        <taxon>Nocardiaceae</taxon>
        <taxon>Rhodococcus</taxon>
    </lineage>
</organism>
<dbReference type="NCBIfam" id="NF004829">
    <property type="entry name" value="PRK06183.1-3"/>
    <property type="match status" value="1"/>
</dbReference>
<dbReference type="GO" id="GO:0019622">
    <property type="term" value="P:3-(3-hydroxy)phenylpropionate catabolic process"/>
    <property type="evidence" value="ECO:0007669"/>
    <property type="project" value="TreeGrafter"/>
</dbReference>
<evidence type="ECO:0000313" key="3">
    <source>
        <dbReference type="EMBL" id="SPZ34564.1"/>
    </source>
</evidence>
<dbReference type="EC" id="1.14.13.-" evidence="3"/>
<dbReference type="EMBL" id="UAUI01000001">
    <property type="protein sequence ID" value="SPZ34564.1"/>
    <property type="molecule type" value="Genomic_DNA"/>
</dbReference>
<dbReference type="Gene3D" id="3.50.50.60">
    <property type="entry name" value="FAD/NAD(P)-binding domain"/>
    <property type="match status" value="1"/>
</dbReference>
<name>A0AB38F546_RHOWR</name>
<dbReference type="Pfam" id="PF01494">
    <property type="entry name" value="FAD_binding_3"/>
    <property type="match status" value="1"/>
</dbReference>
<dbReference type="InterPro" id="IPR036188">
    <property type="entry name" value="FAD/NAD-bd_sf"/>
</dbReference>
<dbReference type="Proteomes" id="UP000251211">
    <property type="component" value="Unassembled WGS sequence"/>
</dbReference>
<keyword evidence="1 3" id="KW-0560">Oxidoreductase</keyword>
<reference evidence="3 4" key="1">
    <citation type="submission" date="2018-06" db="EMBL/GenBank/DDBJ databases">
        <authorList>
            <consortium name="Pathogen Informatics"/>
            <person name="Doyle S."/>
        </authorList>
    </citation>
    <scope>NUCLEOTIDE SEQUENCE [LARGE SCALE GENOMIC DNA]</scope>
    <source>
        <strain evidence="3 4">NCTC13229</strain>
    </source>
</reference>
<dbReference type="Gene3D" id="3.30.70.2450">
    <property type="match status" value="1"/>
</dbReference>
<proteinExistence type="predicted"/>
<feature type="domain" description="FAD-binding" evidence="2">
    <location>
        <begin position="6"/>
        <end position="346"/>
    </location>
</feature>
<dbReference type="PANTHER" id="PTHR43476">
    <property type="entry name" value="3-(3-HYDROXY-PHENYL)PROPIONATE/3-HYDROXYCINNAMIC ACID HYDROXYLASE"/>
    <property type="match status" value="1"/>
</dbReference>
<dbReference type="SUPFAM" id="SSF51905">
    <property type="entry name" value="FAD/NAD(P)-binding domain"/>
    <property type="match status" value="1"/>
</dbReference>
<evidence type="ECO:0000259" key="2">
    <source>
        <dbReference type="Pfam" id="PF01494"/>
    </source>
</evidence>
<dbReference type="InterPro" id="IPR050631">
    <property type="entry name" value="PheA/TfdB_FAD_monoxygenase"/>
</dbReference>
<accession>A0AB38F546</accession>
<dbReference type="InterPro" id="IPR002938">
    <property type="entry name" value="FAD-bd"/>
</dbReference>